<sequence length="197" mass="22271">MAKRHFHRAPYALGTQELKRDSKKKAGLRKEKPTFETASGNGVTAIKAASDTTVSTITSLVWLLLSSPKYYQRVRQGSDAMFVNGDDFFDVRKHQELHFLSACMFIFNQRRGSASSPPQFLRIGPHKFGLTSPASRKARGNEEPVWWRAKARCKCRWEQMIAPFGVAVERHQLRAEWRGRRWAPKSGGARDVAPGGI</sequence>
<proteinExistence type="predicted"/>
<dbReference type="InterPro" id="IPR036396">
    <property type="entry name" value="Cyt_P450_sf"/>
</dbReference>
<dbReference type="SUPFAM" id="SSF48264">
    <property type="entry name" value="Cytochrome P450"/>
    <property type="match status" value="1"/>
</dbReference>
<dbReference type="EMBL" id="JARIHO010000099">
    <property type="protein sequence ID" value="KAJ7304783.1"/>
    <property type="molecule type" value="Genomic_DNA"/>
</dbReference>
<dbReference type="GO" id="GO:0005506">
    <property type="term" value="F:iron ion binding"/>
    <property type="evidence" value="ECO:0007669"/>
    <property type="project" value="InterPro"/>
</dbReference>
<dbReference type="AlphaFoldDB" id="A0AAD7E9C8"/>
<keyword evidence="2" id="KW-1185">Reference proteome</keyword>
<evidence type="ECO:0000313" key="1">
    <source>
        <dbReference type="EMBL" id="KAJ7304783.1"/>
    </source>
</evidence>
<dbReference type="Proteomes" id="UP001218218">
    <property type="component" value="Unassembled WGS sequence"/>
</dbReference>
<comment type="caution">
    <text evidence="1">The sequence shown here is derived from an EMBL/GenBank/DDBJ whole genome shotgun (WGS) entry which is preliminary data.</text>
</comment>
<dbReference type="GO" id="GO:0004497">
    <property type="term" value="F:monooxygenase activity"/>
    <property type="evidence" value="ECO:0007669"/>
    <property type="project" value="InterPro"/>
</dbReference>
<dbReference type="GO" id="GO:0020037">
    <property type="term" value="F:heme binding"/>
    <property type="evidence" value="ECO:0007669"/>
    <property type="project" value="InterPro"/>
</dbReference>
<dbReference type="GO" id="GO:0016705">
    <property type="term" value="F:oxidoreductase activity, acting on paired donors, with incorporation or reduction of molecular oxygen"/>
    <property type="evidence" value="ECO:0007669"/>
    <property type="project" value="InterPro"/>
</dbReference>
<name>A0AAD7E9C8_9AGAR</name>
<organism evidence="1 2">
    <name type="scientific">Mycena albidolilacea</name>
    <dbReference type="NCBI Taxonomy" id="1033008"/>
    <lineage>
        <taxon>Eukaryota</taxon>
        <taxon>Fungi</taxon>
        <taxon>Dikarya</taxon>
        <taxon>Basidiomycota</taxon>
        <taxon>Agaricomycotina</taxon>
        <taxon>Agaricomycetes</taxon>
        <taxon>Agaricomycetidae</taxon>
        <taxon>Agaricales</taxon>
        <taxon>Marasmiineae</taxon>
        <taxon>Mycenaceae</taxon>
        <taxon>Mycena</taxon>
    </lineage>
</organism>
<reference evidence="1" key="1">
    <citation type="submission" date="2023-03" db="EMBL/GenBank/DDBJ databases">
        <title>Massive genome expansion in bonnet fungi (Mycena s.s.) driven by repeated elements and novel gene families across ecological guilds.</title>
        <authorList>
            <consortium name="Lawrence Berkeley National Laboratory"/>
            <person name="Harder C.B."/>
            <person name="Miyauchi S."/>
            <person name="Viragh M."/>
            <person name="Kuo A."/>
            <person name="Thoen E."/>
            <person name="Andreopoulos B."/>
            <person name="Lu D."/>
            <person name="Skrede I."/>
            <person name="Drula E."/>
            <person name="Henrissat B."/>
            <person name="Morin E."/>
            <person name="Kohler A."/>
            <person name="Barry K."/>
            <person name="LaButti K."/>
            <person name="Morin E."/>
            <person name="Salamov A."/>
            <person name="Lipzen A."/>
            <person name="Mereny Z."/>
            <person name="Hegedus B."/>
            <person name="Baldrian P."/>
            <person name="Stursova M."/>
            <person name="Weitz H."/>
            <person name="Taylor A."/>
            <person name="Grigoriev I.V."/>
            <person name="Nagy L.G."/>
            <person name="Martin F."/>
            <person name="Kauserud H."/>
        </authorList>
    </citation>
    <scope>NUCLEOTIDE SEQUENCE</scope>
    <source>
        <strain evidence="1">CBHHK002</strain>
    </source>
</reference>
<accession>A0AAD7E9C8</accession>
<gene>
    <name evidence="1" type="ORF">DFH08DRAFT_1055418</name>
</gene>
<evidence type="ECO:0000313" key="2">
    <source>
        <dbReference type="Proteomes" id="UP001218218"/>
    </source>
</evidence>
<protein>
    <submittedName>
        <fullName evidence="1">Uncharacterized protein</fullName>
    </submittedName>
</protein>
<dbReference type="Gene3D" id="1.10.630.10">
    <property type="entry name" value="Cytochrome P450"/>
    <property type="match status" value="1"/>
</dbReference>